<proteinExistence type="predicted"/>
<dbReference type="GeneID" id="16213960"/>
<accession>R4JLJ3</accession>
<gene>
    <name evidence="1" type="primary">56</name>
    <name evidence="1" type="ORF">PBI_HINDER_56</name>
</gene>
<evidence type="ECO:0000313" key="2">
    <source>
        <dbReference type="Proteomes" id="UP000013551"/>
    </source>
</evidence>
<sequence length="23" mass="2573">MIVAFCVILWGFAAFLMLLGEDL</sequence>
<dbReference type="KEGG" id="vg:16213960"/>
<dbReference type="RefSeq" id="YP_008051908.1">
    <property type="nucleotide sequence ID" value="NC_021308.1"/>
</dbReference>
<keyword evidence="2" id="KW-1185">Reference proteome</keyword>
<name>R4JLJ3_9CAUD</name>
<reference evidence="1 2" key="1">
    <citation type="submission" date="2013-02" db="EMBL/GenBank/DDBJ databases">
        <authorList>
            <person name="Balish M.F."/>
            <person name="Klepek H.N."/>
            <person name="Ahler R.M."/>
            <person name="Blakely T.M."/>
            <person name="Deihs M.E."/>
            <person name="Goebel E.J."/>
            <person name="Hausmann S.M."/>
            <person name="Henry C.A."/>
            <person name="Hoogendoorn J."/>
            <person name="Jeffers A.C."/>
            <person name="Light M.E."/>
            <person name="McCurdy K.A."/>
            <person name="Mize D.S."/>
            <person name="Moore C.R."/>
            <person name="Nestor P.M."/>
            <person name="Relko L.M."/>
            <person name="Brzoska R.M."/>
            <person name="Ream D.C."/>
            <person name="Actis L.A."/>
            <person name="Friedberg I."/>
            <person name="Janssen G.R."/>
            <person name="Bradley K.W."/>
            <person name="Khaja R."/>
            <person name="Lewis M.F."/>
            <person name="Barker L.P."/>
            <person name="Asai D.J."/>
            <person name="Bowman C.A."/>
            <person name="Russell D.A."/>
            <person name="Pope W.H."/>
            <person name="Jacobs-Sera D."/>
            <person name="Hendrix R.W."/>
            <person name="Hatfull G.F."/>
        </authorList>
    </citation>
    <scope>NUCLEOTIDE SEQUENCE [LARGE SCALE GENOMIC DNA]</scope>
</reference>
<organism evidence="1 2">
    <name type="scientific">Mycobacterium phage HINdeR</name>
    <dbReference type="NCBI Taxonomy" id="1327770"/>
    <lineage>
        <taxon>Viruses</taxon>
        <taxon>Duplodnaviria</taxon>
        <taxon>Heunggongvirae</taxon>
        <taxon>Uroviricota</taxon>
        <taxon>Caudoviricetes</taxon>
        <taxon>Timshelvirus</taxon>
        <taxon>Timshelvirus HINdeR</taxon>
    </lineage>
</organism>
<dbReference type="EMBL" id="KC661275">
    <property type="protein sequence ID" value="AGK87535.1"/>
    <property type="molecule type" value="Genomic_DNA"/>
</dbReference>
<dbReference type="Proteomes" id="UP000013551">
    <property type="component" value="Segment"/>
</dbReference>
<evidence type="ECO:0000313" key="1">
    <source>
        <dbReference type="EMBL" id="AGK87535.1"/>
    </source>
</evidence>
<protein>
    <submittedName>
        <fullName evidence="1">Uncharacterized protein</fullName>
    </submittedName>
</protein>